<dbReference type="RefSeq" id="WP_119768020.1">
    <property type="nucleotide sequence ID" value="NZ_QYUO01000001.1"/>
</dbReference>
<gene>
    <name evidence="1" type="ORF">D3871_05765</name>
</gene>
<organism evidence="1 2">
    <name type="scientific">Noviherbaspirillum saxi</name>
    <dbReference type="NCBI Taxonomy" id="2320863"/>
    <lineage>
        <taxon>Bacteria</taxon>
        <taxon>Pseudomonadati</taxon>
        <taxon>Pseudomonadota</taxon>
        <taxon>Betaproteobacteria</taxon>
        <taxon>Burkholderiales</taxon>
        <taxon>Oxalobacteraceae</taxon>
        <taxon>Noviherbaspirillum</taxon>
    </lineage>
</organism>
<evidence type="ECO:0000313" key="2">
    <source>
        <dbReference type="Proteomes" id="UP000265955"/>
    </source>
</evidence>
<dbReference type="OrthoDB" id="197187at2"/>
<proteinExistence type="predicted"/>
<evidence type="ECO:0008006" key="3">
    <source>
        <dbReference type="Google" id="ProtNLM"/>
    </source>
</evidence>
<name>A0A3A3FS39_9BURK</name>
<dbReference type="InterPro" id="IPR008727">
    <property type="entry name" value="PAAR_motif"/>
</dbReference>
<accession>A0A3A3FS39</accession>
<dbReference type="Gene3D" id="2.60.200.60">
    <property type="match status" value="1"/>
</dbReference>
<dbReference type="Proteomes" id="UP000265955">
    <property type="component" value="Unassembled WGS sequence"/>
</dbReference>
<sequence>MPQAARLGDSIGHSPTMNWLLKGVVVGAAIGMASVAVIGTGGVAAAAIIGGLAATGAEVGELLSTMSWAPKEACGVISGKCSSNVFINGIPAARAHVDVVNCAKHSSSFLPIATGSATVYINGQAAARMGDKTGCSAVISDGSENVFIGSAAIQTDIICPENLVPGAIHTGLLVVGVGGAITLGGPIAATAGLIGGIVGDIGIEWLGGKAFGNGSDGQKWTMLGSVFLGGKARGSNIATAKAASTEKVSFDATVNRSESERRAYLNHKFGRTSDLNADINFRGEQDAIRQTEFDRLAVEGHAVGRHGPRVTEMALDNRAMYKRDPMTGTTTDFYTRMPHRASKNATQFLSREAMISAEGYARQSQEFSNKITAAVANDRDQVVVDGLKLQDALGPNYLSSVYGKTRLGSINNPTGTAYIDFTNGTYISIFKKNANGNWNLHTMYPEPQ</sequence>
<dbReference type="AlphaFoldDB" id="A0A3A3FS39"/>
<dbReference type="EMBL" id="QYUO01000001">
    <property type="protein sequence ID" value="RJF98074.1"/>
    <property type="molecule type" value="Genomic_DNA"/>
</dbReference>
<protein>
    <recommendedName>
        <fullName evidence="3">Zn-binding Pro-Ala-Ala-Arg (PAAR) domain-containing protein, incolved in TypeVI secretion</fullName>
    </recommendedName>
</protein>
<dbReference type="Pfam" id="PF05488">
    <property type="entry name" value="PAAR_motif"/>
    <property type="match status" value="1"/>
</dbReference>
<dbReference type="CDD" id="cd14742">
    <property type="entry name" value="PAAR_RHS"/>
    <property type="match status" value="1"/>
</dbReference>
<comment type="caution">
    <text evidence="1">The sequence shown here is derived from an EMBL/GenBank/DDBJ whole genome shotgun (WGS) entry which is preliminary data.</text>
</comment>
<reference evidence="2" key="1">
    <citation type="submission" date="2018-09" db="EMBL/GenBank/DDBJ databases">
        <authorList>
            <person name="Zhu H."/>
        </authorList>
    </citation>
    <scope>NUCLEOTIDE SEQUENCE [LARGE SCALE GENOMIC DNA]</scope>
    <source>
        <strain evidence="2">K1R23-30</strain>
    </source>
</reference>
<keyword evidence="2" id="KW-1185">Reference proteome</keyword>
<evidence type="ECO:0000313" key="1">
    <source>
        <dbReference type="EMBL" id="RJF98074.1"/>
    </source>
</evidence>